<reference evidence="3 4" key="1">
    <citation type="submission" date="2013-03" db="EMBL/GenBank/DDBJ databases">
        <title>The Genome Sequence of Phialophora europaea CBS 101466.</title>
        <authorList>
            <consortium name="The Broad Institute Genomics Platform"/>
            <person name="Cuomo C."/>
            <person name="de Hoog S."/>
            <person name="Gorbushina A."/>
            <person name="Walker B."/>
            <person name="Young S.K."/>
            <person name="Zeng Q."/>
            <person name="Gargeya S."/>
            <person name="Fitzgerald M."/>
            <person name="Haas B."/>
            <person name="Abouelleil A."/>
            <person name="Allen A.W."/>
            <person name="Alvarado L."/>
            <person name="Arachchi H.M."/>
            <person name="Berlin A.M."/>
            <person name="Chapman S.B."/>
            <person name="Gainer-Dewar J."/>
            <person name="Goldberg J."/>
            <person name="Griggs A."/>
            <person name="Gujja S."/>
            <person name="Hansen M."/>
            <person name="Howarth C."/>
            <person name="Imamovic A."/>
            <person name="Ireland A."/>
            <person name="Larimer J."/>
            <person name="McCowan C."/>
            <person name="Murphy C."/>
            <person name="Pearson M."/>
            <person name="Poon T.W."/>
            <person name="Priest M."/>
            <person name="Roberts A."/>
            <person name="Saif S."/>
            <person name="Shea T."/>
            <person name="Sisk P."/>
            <person name="Sykes S."/>
            <person name="Wortman J."/>
            <person name="Nusbaum C."/>
            <person name="Birren B."/>
        </authorList>
    </citation>
    <scope>NUCLEOTIDE SEQUENCE [LARGE SCALE GENOMIC DNA]</scope>
    <source>
        <strain evidence="3 4">CBS 101466</strain>
    </source>
</reference>
<feature type="compositionally biased region" description="Basic and acidic residues" evidence="1">
    <location>
        <begin position="334"/>
        <end position="343"/>
    </location>
</feature>
<accession>W2RTC5</accession>
<dbReference type="EMBL" id="KB822721">
    <property type="protein sequence ID" value="ETN39766.1"/>
    <property type="molecule type" value="Genomic_DNA"/>
</dbReference>
<protein>
    <submittedName>
        <fullName evidence="3">Uncharacterized protein</fullName>
    </submittedName>
</protein>
<evidence type="ECO:0000313" key="4">
    <source>
        <dbReference type="Proteomes" id="UP000030752"/>
    </source>
</evidence>
<dbReference type="STRING" id="1220924.W2RTC5"/>
<feature type="compositionally biased region" description="Basic and acidic residues" evidence="1">
    <location>
        <begin position="314"/>
        <end position="326"/>
    </location>
</feature>
<dbReference type="eggNOG" id="ENOG502SP80">
    <property type="taxonomic scope" value="Eukaryota"/>
</dbReference>
<dbReference type="VEuPathDB" id="FungiDB:HMPREF1541_05992"/>
<dbReference type="AlphaFoldDB" id="W2RTC5"/>
<name>W2RTC5_CYPE1</name>
<evidence type="ECO:0000313" key="3">
    <source>
        <dbReference type="EMBL" id="ETN39766.1"/>
    </source>
</evidence>
<dbReference type="RefSeq" id="XP_008718551.1">
    <property type="nucleotide sequence ID" value="XM_008720329.1"/>
</dbReference>
<dbReference type="Proteomes" id="UP000030752">
    <property type="component" value="Unassembled WGS sequence"/>
</dbReference>
<feature type="transmembrane region" description="Helical" evidence="2">
    <location>
        <begin position="231"/>
        <end position="253"/>
    </location>
</feature>
<keyword evidence="2" id="KW-0472">Membrane</keyword>
<feature type="region of interest" description="Disordered" evidence="1">
    <location>
        <begin position="258"/>
        <end position="357"/>
    </location>
</feature>
<evidence type="ECO:0000256" key="2">
    <source>
        <dbReference type="SAM" id="Phobius"/>
    </source>
</evidence>
<keyword evidence="2" id="KW-1133">Transmembrane helix</keyword>
<dbReference type="GeneID" id="19973331"/>
<feature type="compositionally biased region" description="Low complexity" evidence="1">
    <location>
        <begin position="167"/>
        <end position="201"/>
    </location>
</feature>
<keyword evidence="4" id="KW-1185">Reference proteome</keyword>
<keyword evidence="2" id="KW-0812">Transmembrane</keyword>
<proteinExistence type="predicted"/>
<dbReference type="HOGENOM" id="CLU_053545_1_0_1"/>
<dbReference type="OrthoDB" id="4148662at2759"/>
<evidence type="ECO:0000256" key="1">
    <source>
        <dbReference type="SAM" id="MobiDB-lite"/>
    </source>
</evidence>
<gene>
    <name evidence="3" type="ORF">HMPREF1541_05992</name>
</gene>
<feature type="region of interest" description="Disordered" evidence="1">
    <location>
        <begin position="153"/>
        <end position="201"/>
    </location>
</feature>
<sequence>MSGEDDPFVSFGRCYFDDSGDEAPDRFIPCGNVNFGNVTCCESQDMCLSSNACYNGQYGMTYVAGCTDDSYSDDSCPPKGNYAGDAWMGVTYCNGTSNEWVGCEDNRGSGTVTTTNPCWCPETSRTAAFSGASSLDNVVSLGRATLESVDWQGGFAPSTESRDGGQPSASSGSGASSGSRPASTSAGTTTRSTTVDGTPTMTTAVVSTTIGSSADDATDGESSGLGTGAKAGIGVGAGLGFVAAVALLVFALMRWGKRGKPSPKAASESDEYRPTPRQTTALYSQPPDPQAAFLGHKTELDAVGTTTTASTPSPRRDEFNRPRSEVEGSPAKGADGRPLKDGGWEMPGQMGTIHEMP</sequence>
<dbReference type="InParanoid" id="W2RTC5"/>
<organism evidence="3 4">
    <name type="scientific">Cyphellophora europaea (strain CBS 101466)</name>
    <name type="common">Phialophora europaea</name>
    <dbReference type="NCBI Taxonomy" id="1220924"/>
    <lineage>
        <taxon>Eukaryota</taxon>
        <taxon>Fungi</taxon>
        <taxon>Dikarya</taxon>
        <taxon>Ascomycota</taxon>
        <taxon>Pezizomycotina</taxon>
        <taxon>Eurotiomycetes</taxon>
        <taxon>Chaetothyriomycetidae</taxon>
        <taxon>Chaetothyriales</taxon>
        <taxon>Cyphellophoraceae</taxon>
        <taxon>Cyphellophora</taxon>
    </lineage>
</organism>